<organism evidence="3">
    <name type="scientific">freshwater metagenome</name>
    <dbReference type="NCBI Taxonomy" id="449393"/>
    <lineage>
        <taxon>unclassified sequences</taxon>
        <taxon>metagenomes</taxon>
        <taxon>ecological metagenomes</taxon>
    </lineage>
</organism>
<dbReference type="AlphaFoldDB" id="A0A6J7LGY8"/>
<dbReference type="SUPFAM" id="SSF51419">
    <property type="entry name" value="PLP-binding barrel"/>
    <property type="match status" value="1"/>
</dbReference>
<dbReference type="NCBIfam" id="TIGR00044">
    <property type="entry name" value="YggS family pyridoxal phosphate-dependent enzyme"/>
    <property type="match status" value="1"/>
</dbReference>
<evidence type="ECO:0000256" key="1">
    <source>
        <dbReference type="ARBA" id="ARBA00022898"/>
    </source>
</evidence>
<dbReference type="EMBL" id="CAFBNE010000118">
    <property type="protein sequence ID" value="CAB4966023.1"/>
    <property type="molecule type" value="Genomic_DNA"/>
</dbReference>
<feature type="domain" description="Alanine racemase N-terminal" evidence="2">
    <location>
        <begin position="25"/>
        <end position="237"/>
    </location>
</feature>
<evidence type="ECO:0000313" key="3">
    <source>
        <dbReference type="EMBL" id="CAB4966023.1"/>
    </source>
</evidence>
<dbReference type="PROSITE" id="PS01211">
    <property type="entry name" value="UPF0001"/>
    <property type="match status" value="1"/>
</dbReference>
<protein>
    <submittedName>
        <fullName evidence="3">Unannotated protein</fullName>
    </submittedName>
</protein>
<dbReference type="InterPro" id="IPR001608">
    <property type="entry name" value="Ala_racemase_N"/>
</dbReference>
<sequence length="242" mass="24761">MSGDSSAGVDRAAEIAAGLSEVRTRIDRACAAADRPAGSVQLIVVTKTFPASDVRILHDLGCSEVAENKDQEARAKAAELADTAPALRWHMIGQVQRNKARSVAAWADVVESVDRLPLAEALSAGAVAANRSIEILLQVSLDPGEAAGRGGVRPADVPDLAARVAALPGLALRGVMGVAPFPGDPDAAFGLLESVGRRLETVAPGADRISAGMSGDLEHAIRHGATHVRIGGAILGKRAAVG</sequence>
<dbReference type="Pfam" id="PF01168">
    <property type="entry name" value="Ala_racemase_N"/>
    <property type="match status" value="1"/>
</dbReference>
<evidence type="ECO:0000259" key="2">
    <source>
        <dbReference type="Pfam" id="PF01168"/>
    </source>
</evidence>
<dbReference type="HAMAP" id="MF_02087">
    <property type="entry name" value="PLP_homeostasis"/>
    <property type="match status" value="1"/>
</dbReference>
<dbReference type="Gene3D" id="3.20.20.10">
    <property type="entry name" value="Alanine racemase"/>
    <property type="match status" value="1"/>
</dbReference>
<dbReference type="GO" id="GO:0030170">
    <property type="term" value="F:pyridoxal phosphate binding"/>
    <property type="evidence" value="ECO:0007669"/>
    <property type="project" value="InterPro"/>
</dbReference>
<dbReference type="PANTHER" id="PTHR10146:SF14">
    <property type="entry name" value="PYRIDOXAL PHOSPHATE HOMEOSTASIS PROTEIN"/>
    <property type="match status" value="1"/>
</dbReference>
<gene>
    <name evidence="3" type="ORF">UFOPK3772_02744</name>
</gene>
<dbReference type="CDD" id="cd00635">
    <property type="entry name" value="PLPDE_III_YBL036c_like"/>
    <property type="match status" value="1"/>
</dbReference>
<name>A0A6J7LGY8_9ZZZZ</name>
<dbReference type="InterPro" id="IPR011078">
    <property type="entry name" value="PyrdxlP_homeostasis"/>
</dbReference>
<keyword evidence="1" id="KW-0663">Pyridoxal phosphate</keyword>
<dbReference type="InterPro" id="IPR029066">
    <property type="entry name" value="PLP-binding_barrel"/>
</dbReference>
<reference evidence="3" key="1">
    <citation type="submission" date="2020-05" db="EMBL/GenBank/DDBJ databases">
        <authorList>
            <person name="Chiriac C."/>
            <person name="Salcher M."/>
            <person name="Ghai R."/>
            <person name="Kavagutti S V."/>
        </authorList>
    </citation>
    <scope>NUCLEOTIDE SEQUENCE</scope>
</reference>
<proteinExistence type="inferred from homology"/>
<dbReference type="PANTHER" id="PTHR10146">
    <property type="entry name" value="PROLINE SYNTHETASE CO-TRANSCRIBED BACTERIAL HOMOLOG PROTEIN"/>
    <property type="match status" value="1"/>
</dbReference>
<dbReference type="PIRSF" id="PIRSF004848">
    <property type="entry name" value="YBL036c_PLPDEIII"/>
    <property type="match status" value="1"/>
</dbReference>
<accession>A0A6J7LGY8</accession>